<comment type="caution">
    <text evidence="1">The sequence shown here is derived from an EMBL/GenBank/DDBJ whole genome shotgun (WGS) entry which is preliminary data.</text>
</comment>
<accession>A0ABM9P9W3</accession>
<name>A0ABM9P9W3_9FLAO</name>
<protein>
    <submittedName>
        <fullName evidence="1">Uncharacterized protein</fullName>
    </submittedName>
</protein>
<keyword evidence="2" id="KW-1185">Reference proteome</keyword>
<organism evidence="1 2">
    <name type="scientific">Tenacibaculum polynesiense</name>
    <dbReference type="NCBI Taxonomy" id="3137857"/>
    <lineage>
        <taxon>Bacteria</taxon>
        <taxon>Pseudomonadati</taxon>
        <taxon>Bacteroidota</taxon>
        <taxon>Flavobacteriia</taxon>
        <taxon>Flavobacteriales</taxon>
        <taxon>Flavobacteriaceae</taxon>
        <taxon>Tenacibaculum</taxon>
    </lineage>
</organism>
<dbReference type="EMBL" id="CAXJIO010000010">
    <property type="protein sequence ID" value="CAL2102233.1"/>
    <property type="molecule type" value="Genomic_DNA"/>
</dbReference>
<sequence length="54" mass="6589">MERNTCLHSFINYIVDDFGKWRKVSWKGLFINRIFNISHCNNNIWSMDIDKYFG</sequence>
<evidence type="ECO:0000313" key="1">
    <source>
        <dbReference type="EMBL" id="CAL2102233.1"/>
    </source>
</evidence>
<reference evidence="1 2" key="1">
    <citation type="submission" date="2024-05" db="EMBL/GenBank/DDBJ databases">
        <authorList>
            <person name="Duchaud E."/>
        </authorList>
    </citation>
    <scope>NUCLEOTIDE SEQUENCE [LARGE SCALE GENOMIC DNA]</scope>
    <source>
        <strain evidence="1">Ena-SAMPLE-TAB-13-05-2024-13:56:06:370-140308</strain>
    </source>
</reference>
<proteinExistence type="predicted"/>
<dbReference type="Proteomes" id="UP001497527">
    <property type="component" value="Unassembled WGS sequence"/>
</dbReference>
<evidence type="ECO:0000313" key="2">
    <source>
        <dbReference type="Proteomes" id="UP001497527"/>
    </source>
</evidence>
<gene>
    <name evidence="1" type="ORF">T190423A01A_10796</name>
</gene>